<dbReference type="KEGG" id="pib:BBD41_27765"/>
<evidence type="ECO:0000313" key="3">
    <source>
        <dbReference type="EMBL" id="OOC61777.1"/>
    </source>
</evidence>
<name>A0A1B2E7Y8_9BACL</name>
<keyword evidence="1" id="KW-1133">Transmembrane helix</keyword>
<dbReference type="EMBL" id="MRVI01000001">
    <property type="protein sequence ID" value="OOC61777.1"/>
    <property type="molecule type" value="Genomic_DNA"/>
</dbReference>
<gene>
    <name evidence="3" type="ORF">BBD40_07875</name>
    <name evidence="2" type="ORF">BBD41_27765</name>
</gene>
<keyword evidence="1" id="KW-0472">Membrane</keyword>
<reference evidence="3 4" key="2">
    <citation type="submission" date="2016-12" db="EMBL/GenBank/DDBJ databases">
        <title>Genome sequencing and description of Paenibacillus sp. nov. from high altitude lake in the Indian Trans- Himalayas.</title>
        <authorList>
            <person name="Kiran S."/>
            <person name="Swarnkar M.K."/>
            <person name="Rana A."/>
            <person name="Tewari R."/>
            <person name="Gulati A."/>
        </authorList>
    </citation>
    <scope>NUCLEOTIDE SEQUENCE [LARGE SCALE GENOMIC DNA]</scope>
    <source>
        <strain evidence="3 4">IHBB 9951</strain>
    </source>
</reference>
<keyword evidence="1" id="KW-0812">Transmembrane</keyword>
<evidence type="ECO:0000313" key="4">
    <source>
        <dbReference type="Proteomes" id="UP000189059"/>
    </source>
</evidence>
<proteinExistence type="predicted"/>
<evidence type="ECO:0000256" key="1">
    <source>
        <dbReference type="SAM" id="Phobius"/>
    </source>
</evidence>
<feature type="transmembrane region" description="Helical" evidence="1">
    <location>
        <begin position="29"/>
        <end position="52"/>
    </location>
</feature>
<reference evidence="2" key="1">
    <citation type="submission" date="2016-08" db="EMBL/GenBank/DDBJ databases">
        <title>Complete Genome Seqeunce of Paenibacillus sp. nov. IHBB 9852 from high altitute lake of Indian trans-Himalayas.</title>
        <authorList>
            <person name="Kiran S."/>
            <person name="Swarnkar M.K."/>
            <person name="Rana A."/>
            <person name="Tewari R."/>
            <person name="Gulati A."/>
        </authorList>
    </citation>
    <scope>NUCLEOTIDE SEQUENCE [LARGE SCALE GENOMIC DNA]</scope>
    <source>
        <strain evidence="2">IHBB 9852</strain>
    </source>
</reference>
<organism evidence="2">
    <name type="scientific">Paenibacillus ihbetae</name>
    <dbReference type="NCBI Taxonomy" id="1870820"/>
    <lineage>
        <taxon>Bacteria</taxon>
        <taxon>Bacillati</taxon>
        <taxon>Bacillota</taxon>
        <taxon>Bacilli</taxon>
        <taxon>Bacillales</taxon>
        <taxon>Paenibacillaceae</taxon>
        <taxon>Paenibacillus</taxon>
    </lineage>
</organism>
<protein>
    <submittedName>
        <fullName evidence="2">Uncharacterized protein</fullName>
    </submittedName>
</protein>
<dbReference type="AlphaFoldDB" id="A0A1B2E7Y8"/>
<accession>A0A1B2E7Y8</accession>
<evidence type="ECO:0000313" key="2">
    <source>
        <dbReference type="EMBL" id="ANY76069.1"/>
    </source>
</evidence>
<keyword evidence="4" id="KW-1185">Reference proteome</keyword>
<dbReference type="Proteomes" id="UP000189059">
    <property type="component" value="Unassembled WGS sequence"/>
</dbReference>
<sequence>MLLTLVLMYWLVTLKPSLPGDDPFMKAVGLVIAIIVTAVAGMTCFTITGLSIKENGNKART</sequence>
<dbReference type="EMBL" id="CP016809">
    <property type="protein sequence ID" value="ANY76069.1"/>
    <property type="molecule type" value="Genomic_DNA"/>
</dbReference>